<keyword evidence="5 6" id="KW-0472">Membrane</keyword>
<keyword evidence="2" id="KW-1003">Cell membrane</keyword>
<evidence type="ECO:0000256" key="6">
    <source>
        <dbReference type="SAM" id="Phobius"/>
    </source>
</evidence>
<keyword evidence="3 6" id="KW-0812">Transmembrane</keyword>
<feature type="transmembrane region" description="Helical" evidence="6">
    <location>
        <begin position="6"/>
        <end position="25"/>
    </location>
</feature>
<sequence length="206" mass="22938">MQPLLHGIVLAFGLILPLGVQNVFIFNQGAIHKKFRYALPAILTAGVSDTLLITLAVAGVSLIVLNFTWLQSVMLLFGFCFLIYMGVVMWRSSSEKQVEQAESYSPKRQIIFAASVSLLNPHAIMDTIGVIGTSSIVYEGLDKWIFALACIVVSWMWFFALAVVGKKIGQLDISGRFLTRLNQVSAIIVWVMAIFMGYQFMNLTFF</sequence>
<keyword evidence="8" id="KW-1185">Reference proteome</keyword>
<evidence type="ECO:0000256" key="4">
    <source>
        <dbReference type="ARBA" id="ARBA00022989"/>
    </source>
</evidence>
<evidence type="ECO:0000256" key="1">
    <source>
        <dbReference type="ARBA" id="ARBA00004651"/>
    </source>
</evidence>
<dbReference type="GO" id="GO:0005886">
    <property type="term" value="C:plasma membrane"/>
    <property type="evidence" value="ECO:0007669"/>
    <property type="project" value="UniProtKB-SubCell"/>
</dbReference>
<organism evidence="7 8">
    <name type="scientific">Ornithinibacillus caprae</name>
    <dbReference type="NCBI Taxonomy" id="2678566"/>
    <lineage>
        <taxon>Bacteria</taxon>
        <taxon>Bacillati</taxon>
        <taxon>Bacillota</taxon>
        <taxon>Bacilli</taxon>
        <taxon>Bacillales</taxon>
        <taxon>Bacillaceae</taxon>
        <taxon>Ornithinibacillus</taxon>
    </lineage>
</organism>
<evidence type="ECO:0000313" key="7">
    <source>
        <dbReference type="EMBL" id="MUK88025.1"/>
    </source>
</evidence>
<dbReference type="EMBL" id="WOCA01000003">
    <property type="protein sequence ID" value="MUK88025.1"/>
    <property type="molecule type" value="Genomic_DNA"/>
</dbReference>
<evidence type="ECO:0000313" key="8">
    <source>
        <dbReference type="Proteomes" id="UP000469125"/>
    </source>
</evidence>
<dbReference type="RefSeq" id="WP_155668011.1">
    <property type="nucleotide sequence ID" value="NZ_WOCA01000003.1"/>
</dbReference>
<dbReference type="GO" id="GO:0015171">
    <property type="term" value="F:amino acid transmembrane transporter activity"/>
    <property type="evidence" value="ECO:0007669"/>
    <property type="project" value="TreeGrafter"/>
</dbReference>
<feature type="transmembrane region" description="Helical" evidence="6">
    <location>
        <begin position="184"/>
        <end position="201"/>
    </location>
</feature>
<evidence type="ECO:0000256" key="3">
    <source>
        <dbReference type="ARBA" id="ARBA00022692"/>
    </source>
</evidence>
<comment type="subcellular location">
    <subcellularLocation>
        <location evidence="1">Cell membrane</location>
        <topology evidence="1">Multi-pass membrane protein</topology>
    </subcellularLocation>
</comment>
<gene>
    <name evidence="7" type="ORF">GMD78_06380</name>
</gene>
<evidence type="ECO:0000256" key="5">
    <source>
        <dbReference type="ARBA" id="ARBA00023136"/>
    </source>
</evidence>
<feature type="transmembrane region" description="Helical" evidence="6">
    <location>
        <begin position="144"/>
        <end position="164"/>
    </location>
</feature>
<keyword evidence="4 6" id="KW-1133">Transmembrane helix</keyword>
<dbReference type="PANTHER" id="PTHR30086">
    <property type="entry name" value="ARGININE EXPORTER PROTEIN ARGO"/>
    <property type="match status" value="1"/>
</dbReference>
<dbReference type="PANTHER" id="PTHR30086:SF20">
    <property type="entry name" value="ARGININE EXPORTER PROTEIN ARGO-RELATED"/>
    <property type="match status" value="1"/>
</dbReference>
<feature type="transmembrane region" description="Helical" evidence="6">
    <location>
        <begin position="37"/>
        <end position="63"/>
    </location>
</feature>
<accession>A0A6N8FF12</accession>
<feature type="transmembrane region" description="Helical" evidence="6">
    <location>
        <begin position="69"/>
        <end position="90"/>
    </location>
</feature>
<name>A0A6N8FF12_9BACI</name>
<dbReference type="AlphaFoldDB" id="A0A6N8FF12"/>
<comment type="caution">
    <text evidence="7">The sequence shown here is derived from an EMBL/GenBank/DDBJ whole genome shotgun (WGS) entry which is preliminary data.</text>
</comment>
<dbReference type="InterPro" id="IPR001123">
    <property type="entry name" value="LeuE-type"/>
</dbReference>
<feature type="transmembrane region" description="Helical" evidence="6">
    <location>
        <begin position="110"/>
        <end position="138"/>
    </location>
</feature>
<reference evidence="7 8" key="1">
    <citation type="submission" date="2019-11" db="EMBL/GenBank/DDBJ databases">
        <authorList>
            <person name="Li X."/>
        </authorList>
    </citation>
    <scope>NUCLEOTIDE SEQUENCE [LARGE SCALE GENOMIC DNA]</scope>
    <source>
        <strain evidence="7 8">L9</strain>
    </source>
</reference>
<evidence type="ECO:0000256" key="2">
    <source>
        <dbReference type="ARBA" id="ARBA00022475"/>
    </source>
</evidence>
<dbReference type="Pfam" id="PF01810">
    <property type="entry name" value="LysE"/>
    <property type="match status" value="1"/>
</dbReference>
<proteinExistence type="predicted"/>
<protein>
    <submittedName>
        <fullName evidence="7">Amino acid transporter</fullName>
    </submittedName>
</protein>
<dbReference type="Proteomes" id="UP000469125">
    <property type="component" value="Unassembled WGS sequence"/>
</dbReference>